<feature type="compositionally biased region" description="Basic and acidic residues" evidence="1">
    <location>
        <begin position="338"/>
        <end position="349"/>
    </location>
</feature>
<evidence type="ECO:0000313" key="3">
    <source>
        <dbReference type="Proteomes" id="UP001642484"/>
    </source>
</evidence>
<dbReference type="Proteomes" id="UP001642484">
    <property type="component" value="Unassembled WGS sequence"/>
</dbReference>
<proteinExistence type="predicted"/>
<accession>A0ABP0KSE3</accession>
<protein>
    <submittedName>
        <fullName evidence="2">Uncharacterized protein</fullName>
    </submittedName>
</protein>
<keyword evidence="3" id="KW-1185">Reference proteome</keyword>
<reference evidence="2 3" key="1">
    <citation type="submission" date="2024-02" db="EMBL/GenBank/DDBJ databases">
        <authorList>
            <person name="Chen Y."/>
            <person name="Shah S."/>
            <person name="Dougan E. K."/>
            <person name="Thang M."/>
            <person name="Chan C."/>
        </authorList>
    </citation>
    <scope>NUCLEOTIDE SEQUENCE [LARGE SCALE GENOMIC DNA]</scope>
</reference>
<dbReference type="EMBL" id="CAXAMN010009713">
    <property type="protein sequence ID" value="CAK9029618.1"/>
    <property type="molecule type" value="Genomic_DNA"/>
</dbReference>
<name>A0ABP0KSE3_9DINO</name>
<evidence type="ECO:0000256" key="1">
    <source>
        <dbReference type="SAM" id="MobiDB-lite"/>
    </source>
</evidence>
<sequence length="404" mass="44008">MGTDRKPVDEEAGERRVERTWFGSNVAPSLPIAVLRRRAGPERPGRVPPAVLFMEELERRATAAEAAELQALVATGRGQCRVLARPEVLEPVMRQLELGFQELRGLSEALSGRLLWLEEGTYTARENLRFLTSASLQPLRAQMRTGEIANETTLASALLQPAAVLVGDTDYAPDAFAARCLLSEGVGFLTRAAALKPEKVPSAKRRRFRKAFAKYQEHIKAAASGVEAEIFQKLAFWLGMMDAWYEQMPVLMDLSLLKDAVAQHVVPLAAWVLRPHLKPIVGRVVPPPDPPDAVLKDEDLRKLCLSRSSGYPAAPEADGPASPAARPSTGTVPMPARWLKESSSVRDGDPCGASDRVGSDSGTLDYSTDDEDPPDLDEAPETAEKASERAGPARVERILPPMLL</sequence>
<feature type="compositionally biased region" description="Acidic residues" evidence="1">
    <location>
        <begin position="367"/>
        <end position="381"/>
    </location>
</feature>
<feature type="region of interest" description="Disordered" evidence="1">
    <location>
        <begin position="309"/>
        <end position="404"/>
    </location>
</feature>
<organism evidence="2 3">
    <name type="scientific">Durusdinium trenchii</name>
    <dbReference type="NCBI Taxonomy" id="1381693"/>
    <lineage>
        <taxon>Eukaryota</taxon>
        <taxon>Sar</taxon>
        <taxon>Alveolata</taxon>
        <taxon>Dinophyceae</taxon>
        <taxon>Suessiales</taxon>
        <taxon>Symbiodiniaceae</taxon>
        <taxon>Durusdinium</taxon>
    </lineage>
</organism>
<gene>
    <name evidence="2" type="ORF">CCMP2556_LOCUS17554</name>
</gene>
<evidence type="ECO:0000313" key="2">
    <source>
        <dbReference type="EMBL" id="CAK9029618.1"/>
    </source>
</evidence>
<comment type="caution">
    <text evidence="2">The sequence shown here is derived from an EMBL/GenBank/DDBJ whole genome shotgun (WGS) entry which is preliminary data.</text>
</comment>